<dbReference type="EMBL" id="VAWE01000001">
    <property type="protein sequence ID" value="TLQ43638.1"/>
    <property type="molecule type" value="Genomic_DNA"/>
</dbReference>
<name>A0A5R9E137_9ACTN</name>
<evidence type="ECO:0000313" key="2">
    <source>
        <dbReference type="EMBL" id="TLQ43638.1"/>
    </source>
</evidence>
<dbReference type="Proteomes" id="UP000305921">
    <property type="component" value="Unassembled WGS sequence"/>
</dbReference>
<dbReference type="RefSeq" id="WP_138053045.1">
    <property type="nucleotide sequence ID" value="NZ_VAWE01000001.1"/>
</dbReference>
<keyword evidence="1" id="KW-0175">Coiled coil</keyword>
<dbReference type="OrthoDB" id="3344388at2"/>
<evidence type="ECO:0000256" key="1">
    <source>
        <dbReference type="SAM" id="Coils"/>
    </source>
</evidence>
<keyword evidence="3" id="KW-1185">Reference proteome</keyword>
<accession>A0A5R9E137</accession>
<sequence>MAPGLTADWALWGKEPHTNSGYRVLAACPPDRSADFNGDIHHWSPGTPAPGDRLPWITIGPCTAPNGTPTVGVFLLEGTDAVDRTNRPICRISHFAVPAAEVDGLALGWCGLARAALDAAPRLAGAGAAPARLPVTAGGRLVTQVTAHVGPSVTEAVHWLAAAAGYLLDGKVVVTGGRMYDPLVLLDVLDCVAAMLPFGMRRTLSAATWVSSGSEVPMRLYWGVPDEAPGVVSLAWGGELPDVGGLSADARSYRDLLIEAWARHGSEMVLGHLADAREPMDIDGPDAHGEALRVLGGLDPALAVAQEVRAGREVEGDRIDAALRHPLADPRSVTVLSGQKLAGHSTDMAPLARHLKHHEVSAAFRDQLVDDLLNDEPERARGRFQTARAATSGTKEDLEPLDQVLAFVIGEVRDRKGSEAPDPVVEQLLPAVAPFAEGTMAFTQSLLLGTPGLAGRLVHALCAGPDPAADVLAWLRWLGDGSPPRAAGSAELTPLYGLLESGHGTPSRKWTTAHPEAAVRLLGAAAACGRAEYLLQEEFFQRLVNCAFLKTPSDPFEEPPHLLLTRALTHPPQAVRPETAARWDVLCALTGLPPLALLALAEAPEKPGSGGLGPRLDGYVSTLCAELESHTVRSNATLVVQTLLKWVLEVDPQTGEGPGRAGRELTSRLLDRHGPHVQVVADAVRLLTEDPDWHETELDEQWLNRLAGRLPQLSTALTLRVVHRTALRAKDSPEDLGELAAQLYAARRAGAGTDQLCAPLQSWAARERTGHRVLAILTSYRLAWEPYTGVGRALEETQELELAFARGGRDPRIWQHYRDHAIRQLTAERTGIEQEIRDLRHKQRRTEQEIARLRELGATAAAFPTRS</sequence>
<evidence type="ECO:0000313" key="3">
    <source>
        <dbReference type="Proteomes" id="UP000305921"/>
    </source>
</evidence>
<proteinExistence type="predicted"/>
<comment type="caution">
    <text evidence="2">The sequence shown here is derived from an EMBL/GenBank/DDBJ whole genome shotgun (WGS) entry which is preliminary data.</text>
</comment>
<dbReference type="AlphaFoldDB" id="A0A5R9E137"/>
<feature type="coiled-coil region" evidence="1">
    <location>
        <begin position="822"/>
        <end position="856"/>
    </location>
</feature>
<organism evidence="2 3">
    <name type="scientific">Streptomyces marianii</name>
    <dbReference type="NCBI Taxonomy" id="1817406"/>
    <lineage>
        <taxon>Bacteria</taxon>
        <taxon>Bacillati</taxon>
        <taxon>Actinomycetota</taxon>
        <taxon>Actinomycetes</taxon>
        <taxon>Kitasatosporales</taxon>
        <taxon>Streptomycetaceae</taxon>
        <taxon>Streptomyces</taxon>
    </lineage>
</organism>
<reference evidence="2 3" key="1">
    <citation type="submission" date="2019-05" db="EMBL/GenBank/DDBJ databases">
        <title>Streptomyces marianii sp. nov., a novel marine actinomycete from southern coast of India.</title>
        <authorList>
            <person name="Iniyan A.M."/>
            <person name="Wink J."/>
            <person name="Ramprasad E."/>
            <person name="Ramana C.V."/>
            <person name="Bunk B."/>
            <person name="Sproer C."/>
            <person name="Joseph F.-J.R.S."/>
            <person name="Vincent S.G.P."/>
        </authorList>
    </citation>
    <scope>NUCLEOTIDE SEQUENCE [LARGE SCALE GENOMIC DNA]</scope>
    <source>
        <strain evidence="2 3">ICN19</strain>
    </source>
</reference>
<protein>
    <submittedName>
        <fullName evidence="2">Uncharacterized protein</fullName>
    </submittedName>
</protein>
<gene>
    <name evidence="2" type="ORF">FEF34_11210</name>
</gene>